<feature type="compositionally biased region" description="Basic and acidic residues" evidence="3">
    <location>
        <begin position="119"/>
        <end position="145"/>
    </location>
</feature>
<feature type="compositionally biased region" description="Pro residues" evidence="3">
    <location>
        <begin position="276"/>
        <end position="301"/>
    </location>
</feature>
<dbReference type="EMBL" id="LT615240">
    <property type="protein sequence ID" value="SCO65097.1"/>
    <property type="molecule type" value="Genomic_DNA"/>
</dbReference>
<feature type="compositionally biased region" description="Basic residues" evidence="3">
    <location>
        <begin position="1391"/>
        <end position="1408"/>
    </location>
</feature>
<feature type="domain" description="Bromo" evidence="4">
    <location>
        <begin position="858"/>
        <end position="934"/>
    </location>
</feature>
<feature type="compositionally biased region" description="Basic and acidic residues" evidence="3">
    <location>
        <begin position="461"/>
        <end position="472"/>
    </location>
</feature>
<feature type="region of interest" description="Disordered" evidence="3">
    <location>
        <begin position="692"/>
        <end position="765"/>
    </location>
</feature>
<dbReference type="Pfam" id="PF00439">
    <property type="entry name" value="Bromodomain"/>
    <property type="match status" value="1"/>
</dbReference>
<feature type="compositionally biased region" description="Basic and acidic residues" evidence="3">
    <location>
        <begin position="25"/>
        <end position="72"/>
    </location>
</feature>
<evidence type="ECO:0000313" key="5">
    <source>
        <dbReference type="EMBL" id="SCO65097.1"/>
    </source>
</evidence>
<feature type="region of interest" description="Disordered" evidence="3">
    <location>
        <begin position="1357"/>
        <end position="1408"/>
    </location>
</feature>
<reference evidence="5 6" key="1">
    <citation type="submission" date="2016-07" db="EMBL/GenBank/DDBJ databases">
        <authorList>
            <consortium name="Pathogen Informatics"/>
        </authorList>
    </citation>
    <scope>NUCLEOTIDE SEQUENCE [LARGE SCALE GENOMIC DNA]</scope>
</reference>
<sequence>METRRSLRIRGDPPKEGPRGGNKSTAKEEPKTKGGGKAKGDAKKGDPKKGDAKKGDAKKGAGGGKAKEEKGKKTSQGDQNKKEVKGPAGGKRVKGEVEGGEREEGTEQDISNETNEAEELPKKGSKTGKDASNRVEATKGKKSLEETNPITTVDAESECTDVTSLSNRRSERNVKGGGMLLRKQSSGTIENDGGNGSTSRSRKGKEITGGTSGGGIKGVKEEEGGEEDHSLRRGKSKEGSKQNDSVKREDQGGGCGRSGKGGSAKGKAAGKGSPGKAPPGKVPPGKVPPGKVPPGKVPPGKDPPDKGPPGKGSPGKGSPGKGSPGKGSPGKGSSGKGSPGKGSTGGGSPGKGSPDVGSPGDQRKGASQTKRAKGAALPIKVKVKGDASVGKGGGKGGGKTAGKTSDPAADTAADAANEKIPQTVPPTSENASPQGKGKWRGKGNRRGGAEDEPVPASHFIKNMDSEELESSRARCSSNRSSTVEWSEQLDAGVSAIGGAKQGGAKPTINRSIKRRLSQILDVMKKKQVFQLIGDQDEQYGIHFGGDESGGATTPPGGDLTRGATTEKGKEPTDAKAEQIRNWPFLQRVNLDVIYNKLHFDFYEGEEDFHRDMLIIFDRIKLAIETEQNPKEKQNLYQLRCSTWKTYEGEFYKLLLSMKGTKEAKKFSSAQKELREQEDKSLAQLLLGGKRSEEQLEGKQLEEKQLEEQPLKEQRLGEAHPAGDRADHDHDHDHAHVRRSSSSVSVEASSPLGGKKPAEGSHTPFRVRLRLGSFSLDEGAAAGKGGEDNRSGVASLRVSGATSPEKGIAGGEASVAAGVAAGVEASVDADVAANAAAAEAPTEEWKRLIRDHVLQSLTRDSSTAFYFTTPVLEDKNLNEHIKSEYKRKIKKPMDYTTVSRNLTQGVYQNPSEFYRDLKLIFQNCFEFNPDTLQNQYIIEAAKRGQERSSNLWRKWKGRILQAYERGGKAAGEPSQAVKEPPTAPTASTTPTAPTTPLNPASYAEFFKGMAKKKKKFSSIYSLWVEYLLANRVSFEQLCHMRGINWRALNEKSQAKVSSPREVNLHRFKKLNKRSLPFYVFREEYQAALRERRQEGGKLEQLAEEEKPSEEEKQSEKPAEVGGDSPARDNPQDESSKTLLKDPRTWSHQQKGKPREGRAPKEPSLKPFRRRKRRINDSIFFDEDVFESYLEGKRSCVVKCARNVFLADCFYYRSVVQSLGDFMAEGGDERGEETKEGDLSGMIPKEERIGGVTPKEEDLSGVTPKGEDLSGGNAEEAPPKASKIAFRVRAGGGKKQAQRAVCKGFEESPWGGDETDASWGGGGGGAHEGSVMEGGITHKGNEHTGVESLIEKCPAEGCQTEERAAEETDGEPPLHGIGQLANNAAGPPQGIKEKRKKKKKKGEKSHRAVVRRQVSRPLRRNTLVMNLQMGYCPLEDSSFFQVNEGHVYRQHIDFGFSFVFRSREKLDVALKMERRNVPLFEEDCLQLITIDVMNKCKRNDHLKFLLCNRMAGTGRSLVQVLSDYFARLNSPAGLHEAASELSRILPRVRLYIRDVDVLMRLEKDDVTHVTTIAILKRKVL</sequence>
<dbReference type="VEuPathDB" id="PlasmoDB:PVPAM_020012100"/>
<name>A0A1G4GR87_PLAVI</name>
<feature type="region of interest" description="Disordered" evidence="3">
    <location>
        <begin position="965"/>
        <end position="994"/>
    </location>
</feature>
<feature type="compositionally biased region" description="Low complexity" evidence="3">
    <location>
        <begin position="983"/>
        <end position="994"/>
    </location>
</feature>
<evidence type="ECO:0000313" key="6">
    <source>
        <dbReference type="Proteomes" id="UP000196402"/>
    </source>
</evidence>
<feature type="compositionally biased region" description="Low complexity" evidence="3">
    <location>
        <begin position="351"/>
        <end position="360"/>
    </location>
</feature>
<feature type="compositionally biased region" description="Low complexity" evidence="3">
    <location>
        <begin position="265"/>
        <end position="275"/>
    </location>
</feature>
<dbReference type="InterPro" id="IPR036427">
    <property type="entry name" value="Bromodomain-like_sf"/>
</dbReference>
<feature type="region of interest" description="Disordered" evidence="3">
    <location>
        <begin position="546"/>
        <end position="575"/>
    </location>
</feature>
<dbReference type="InterPro" id="IPR001487">
    <property type="entry name" value="Bromodomain"/>
</dbReference>
<protein>
    <submittedName>
        <fullName evidence="5">Bromodomain protein, putative</fullName>
    </submittedName>
</protein>
<evidence type="ECO:0000256" key="1">
    <source>
        <dbReference type="ARBA" id="ARBA00023117"/>
    </source>
</evidence>
<evidence type="ECO:0000256" key="3">
    <source>
        <dbReference type="SAM" id="MobiDB-lite"/>
    </source>
</evidence>
<dbReference type="eggNOG" id="KOG3627">
    <property type="taxonomic scope" value="Eukaryota"/>
</dbReference>
<organism evidence="5 6">
    <name type="scientific">Plasmodium vivax</name>
    <name type="common">malaria parasite P. vivax</name>
    <dbReference type="NCBI Taxonomy" id="5855"/>
    <lineage>
        <taxon>Eukaryota</taxon>
        <taxon>Sar</taxon>
        <taxon>Alveolata</taxon>
        <taxon>Apicomplexa</taxon>
        <taxon>Aconoidasida</taxon>
        <taxon>Haemosporida</taxon>
        <taxon>Plasmodiidae</taxon>
        <taxon>Plasmodium</taxon>
        <taxon>Plasmodium (Plasmodium)</taxon>
    </lineage>
</organism>
<dbReference type="PANTHER" id="PTHR15398">
    <property type="entry name" value="BROMODOMAIN-CONTAINING PROTEIN 8"/>
    <property type="match status" value="1"/>
</dbReference>
<feature type="compositionally biased region" description="Gly residues" evidence="3">
    <location>
        <begin position="252"/>
        <end position="264"/>
    </location>
</feature>
<feature type="compositionally biased region" description="Basic and acidic residues" evidence="3">
    <location>
        <begin position="564"/>
        <end position="575"/>
    </location>
</feature>
<feature type="region of interest" description="Disordered" evidence="3">
    <location>
        <begin position="1246"/>
        <end position="1277"/>
    </location>
</feature>
<dbReference type="Gene3D" id="1.20.920.10">
    <property type="entry name" value="Bromodomain-like"/>
    <property type="match status" value="2"/>
</dbReference>
<evidence type="ECO:0000259" key="4">
    <source>
        <dbReference type="PROSITE" id="PS50014"/>
    </source>
</evidence>
<feature type="compositionally biased region" description="Basic and acidic residues" evidence="3">
    <location>
        <begin position="1246"/>
        <end position="1256"/>
    </location>
</feature>
<dbReference type="VEuPathDB" id="PlasmoDB:PVW1_020012200"/>
<feature type="compositionally biased region" description="Basic and acidic residues" evidence="3">
    <location>
        <begin position="1151"/>
        <end position="1162"/>
    </location>
</feature>
<dbReference type="VEuPathDB" id="PlasmoDB:PVP01_0204600"/>
<feature type="compositionally biased region" description="Basic and acidic residues" evidence="3">
    <location>
        <begin position="692"/>
        <end position="733"/>
    </location>
</feature>
<feature type="compositionally biased region" description="Basic and acidic residues" evidence="3">
    <location>
        <begin position="93"/>
        <end position="105"/>
    </location>
</feature>
<feature type="compositionally biased region" description="Low complexity" evidence="3">
    <location>
        <begin position="401"/>
        <end position="415"/>
    </location>
</feature>
<dbReference type="SUPFAM" id="SSF47370">
    <property type="entry name" value="Bromodomain"/>
    <property type="match status" value="1"/>
</dbReference>
<dbReference type="GO" id="GO:0035267">
    <property type="term" value="C:NuA4 histone acetyltransferase complex"/>
    <property type="evidence" value="ECO:0007669"/>
    <property type="project" value="TreeGrafter"/>
</dbReference>
<feature type="compositionally biased region" description="Basic and acidic residues" evidence="3">
    <location>
        <begin position="1"/>
        <end position="18"/>
    </location>
</feature>
<feature type="compositionally biased region" description="Basic and acidic residues" evidence="3">
    <location>
        <begin position="1102"/>
        <end position="1117"/>
    </location>
</feature>
<dbReference type="CDD" id="cd04369">
    <property type="entry name" value="Bromodomain"/>
    <property type="match status" value="1"/>
</dbReference>
<feature type="region of interest" description="Disordered" evidence="3">
    <location>
        <begin position="1"/>
        <end position="475"/>
    </location>
</feature>
<evidence type="ECO:0000256" key="2">
    <source>
        <dbReference type="PROSITE-ProRule" id="PRU00035"/>
    </source>
</evidence>
<dbReference type="VEuPathDB" id="PlasmoDB:PVX_081275"/>
<proteinExistence type="predicted"/>
<feature type="compositionally biased region" description="Basic and acidic residues" evidence="3">
    <location>
        <begin position="218"/>
        <end position="251"/>
    </location>
</feature>
<dbReference type="PANTHER" id="PTHR15398:SF4">
    <property type="entry name" value="BROMODOMAIN-CONTAINING PROTEIN 8 ISOFORM X1"/>
    <property type="match status" value="1"/>
</dbReference>
<feature type="region of interest" description="Disordered" evidence="3">
    <location>
        <begin position="1094"/>
        <end position="1167"/>
    </location>
</feature>
<gene>
    <name evidence="5" type="ORF">PVT01_020008700</name>
</gene>
<dbReference type="PRINTS" id="PR00503">
    <property type="entry name" value="BROMODOMAIN"/>
</dbReference>
<feature type="region of interest" description="Disordered" evidence="3">
    <location>
        <begin position="1304"/>
        <end position="1323"/>
    </location>
</feature>
<dbReference type="PROSITE" id="PS50014">
    <property type="entry name" value="BROMODOMAIN_2"/>
    <property type="match status" value="1"/>
</dbReference>
<feature type="compositionally biased region" description="Gly residues" evidence="3">
    <location>
        <begin position="309"/>
        <end position="350"/>
    </location>
</feature>
<accession>A0A1G4GR87</accession>
<dbReference type="Proteomes" id="UP000196402">
    <property type="component" value="Chromosome 2"/>
</dbReference>
<feature type="compositionally biased region" description="Gly residues" evidence="3">
    <location>
        <begin position="390"/>
        <end position="400"/>
    </location>
</feature>
<keyword evidence="1 2" id="KW-0103">Bromodomain</keyword>
<feature type="compositionally biased region" description="Low complexity" evidence="3">
    <location>
        <begin position="739"/>
        <end position="749"/>
    </location>
</feature>
<feature type="compositionally biased region" description="Basic and acidic residues" evidence="3">
    <location>
        <begin position="1124"/>
        <end position="1143"/>
    </location>
</feature>